<dbReference type="Gene3D" id="2.40.50.230">
    <property type="entry name" value="Gp5 N-terminal domain"/>
    <property type="match status" value="1"/>
</dbReference>
<gene>
    <name evidence="2" type="ORF">DFQ12_4781</name>
</gene>
<dbReference type="SUPFAM" id="SSF69279">
    <property type="entry name" value="Phage tail proteins"/>
    <property type="match status" value="1"/>
</dbReference>
<dbReference type="AlphaFoldDB" id="A0A420AIH9"/>
<dbReference type="InterPro" id="IPR037026">
    <property type="entry name" value="Vgr_OB-fold_dom_sf"/>
</dbReference>
<dbReference type="OrthoDB" id="727155at2"/>
<dbReference type="Pfam" id="PF05954">
    <property type="entry name" value="Phage_GPD"/>
    <property type="match status" value="1"/>
</dbReference>
<organism evidence="2 3">
    <name type="scientific">Sphingobacterium detergens</name>
    <dbReference type="NCBI Taxonomy" id="1145106"/>
    <lineage>
        <taxon>Bacteria</taxon>
        <taxon>Pseudomonadati</taxon>
        <taxon>Bacteroidota</taxon>
        <taxon>Sphingobacteriia</taxon>
        <taxon>Sphingobacteriales</taxon>
        <taxon>Sphingobacteriaceae</taxon>
        <taxon>Sphingobacterium</taxon>
    </lineage>
</organism>
<dbReference type="Proteomes" id="UP000286246">
    <property type="component" value="Unassembled WGS sequence"/>
</dbReference>
<dbReference type="EMBL" id="RAPY01000006">
    <property type="protein sequence ID" value="RKE44314.1"/>
    <property type="molecule type" value="Genomic_DNA"/>
</dbReference>
<evidence type="ECO:0000313" key="3">
    <source>
        <dbReference type="Proteomes" id="UP000286246"/>
    </source>
</evidence>
<dbReference type="RefSeq" id="WP_120261428.1">
    <property type="nucleotide sequence ID" value="NZ_RAPY01000006.1"/>
</dbReference>
<comment type="caution">
    <text evidence="2">The sequence shown here is derived from an EMBL/GenBank/DDBJ whole genome shotgun (WGS) entry which is preliminary data.</text>
</comment>
<protein>
    <submittedName>
        <fullName evidence="2">Uncharacterized protein involved in type VI secretion and phage assembly</fullName>
    </submittedName>
</protein>
<accession>A0A420AIH9</accession>
<reference evidence="2 3" key="1">
    <citation type="submission" date="2018-09" db="EMBL/GenBank/DDBJ databases">
        <title>Genomic Encyclopedia of Type Strains, Phase III (KMG-III): the genomes of soil and plant-associated and newly described type strains.</title>
        <authorList>
            <person name="Whitman W."/>
        </authorList>
    </citation>
    <scope>NUCLEOTIDE SEQUENCE [LARGE SCALE GENOMIC DNA]</scope>
    <source>
        <strain evidence="2 3">CECT 7938</strain>
    </source>
</reference>
<dbReference type="SUPFAM" id="SSF69349">
    <property type="entry name" value="Phage fibre proteins"/>
    <property type="match status" value="1"/>
</dbReference>
<evidence type="ECO:0000313" key="2">
    <source>
        <dbReference type="EMBL" id="RKE44314.1"/>
    </source>
</evidence>
<dbReference type="Gene3D" id="3.55.50.10">
    <property type="entry name" value="Baseplate protein-like domains"/>
    <property type="match status" value="1"/>
</dbReference>
<proteinExistence type="predicted"/>
<evidence type="ECO:0000259" key="1">
    <source>
        <dbReference type="Pfam" id="PF04717"/>
    </source>
</evidence>
<keyword evidence="3" id="KW-1185">Reference proteome</keyword>
<sequence length="623" mass="68295">MFREQGLIVDMYIEGNPLTHFLSFSLIQEFNSHHHFELRLEHGRLGLPGLINLNESRDYIGRTFSVSFGYDQTTLQNFSGLITNVALSQSNGYQGELVITGHSPTILLDRGADLGSYLDRDLSSIVKLASNELASNDLYFAINPSRKAPLDYVIQYRESDFEFLNRLSAEYYEWFYYDGECLHFGKPDELEHAKLTYGQEISTLDYGINIAPIKQKRFFYDAKSDEMMASESEGRVKGSVDLLHAADRSNLMYSKVFNQQAIPRIDSFGDLRDLVQYEEQAKVGQLLKVNATSDSPKVKLGLEVEIETSVRQELSFVSDTLGKFLITKVEHHLDGLEHYSNRFEGIVGGTERLPVKNYRKPNADLQLANVVANDDPDGQGRVKVRFKWQCHTNEETTWLRVSTPDAGGSGQVKTNRGLVSIPEIGDQVIVAFEEGNIARPIVMGSVFHGKTGTGGGNGNHIKSLSSKSGNMVKLDDRDGSVYITDKGAANMHFDGAGNSTTNANNTHAVNAGSANVINVGAKKDTPPQSLLKMDADGNIVLDGKKKITFCVGENKIEISKEGIVITASEGKIEGTALTGPVAIESKVAGVDIKASTAFNLKGADVAVNGDATIRFGSPDTDIT</sequence>
<dbReference type="Pfam" id="PF04717">
    <property type="entry name" value="Phage_base_V"/>
    <property type="match status" value="1"/>
</dbReference>
<feature type="domain" description="Gp5/Type VI secretion system Vgr protein OB-fold" evidence="1">
    <location>
        <begin position="367"/>
        <end position="447"/>
    </location>
</feature>
<dbReference type="Gene3D" id="2.30.110.50">
    <property type="match status" value="1"/>
</dbReference>
<dbReference type="InterPro" id="IPR006531">
    <property type="entry name" value="Gp5/Vgr_OB"/>
</dbReference>
<name>A0A420AIH9_SPHD1</name>
<dbReference type="SUPFAM" id="SSF69255">
    <property type="entry name" value="gp5 N-terminal domain-like"/>
    <property type="match status" value="1"/>
</dbReference>